<dbReference type="KEGG" id="ccro:CMC5_032730"/>
<name>A0A0K1EE36_CHOCO</name>
<feature type="compositionally biased region" description="Basic residues" evidence="1">
    <location>
        <begin position="224"/>
        <end position="233"/>
    </location>
</feature>
<dbReference type="AlphaFoldDB" id="A0A0K1EE36"/>
<keyword evidence="3" id="KW-1185">Reference proteome</keyword>
<evidence type="ECO:0000256" key="1">
    <source>
        <dbReference type="SAM" id="MobiDB-lite"/>
    </source>
</evidence>
<protein>
    <submittedName>
        <fullName evidence="2">Uncharacterized protein</fullName>
    </submittedName>
</protein>
<sequence>MCFTPMWAGSSERRAREALAASRHRVPGVSPSGGAEVTFAGVEASPGEAAAPPQPAAMRSIHDHLQKTRIPGQRSSCGVDVGGIPHPVKLSARVSAASAGDRIWQRFTGRRVDSERRRASRSTDSPDTPCTGCSAWAHSHTDWLCTRGAHVRTPRGTLLLDQEGAEGAEPPDGGGVARKREHRRESREEDDRASRSVRRQGRRGACDPGSRMAEGPDHTAGRRVASHPRRLRS</sequence>
<dbReference type="STRING" id="52.CMC5_032730"/>
<evidence type="ECO:0000313" key="3">
    <source>
        <dbReference type="Proteomes" id="UP000067626"/>
    </source>
</evidence>
<evidence type="ECO:0000313" key="2">
    <source>
        <dbReference type="EMBL" id="AKT39126.1"/>
    </source>
</evidence>
<feature type="region of interest" description="Disordered" evidence="1">
    <location>
        <begin position="111"/>
        <end position="132"/>
    </location>
</feature>
<reference evidence="2 3" key="1">
    <citation type="submission" date="2015-07" db="EMBL/GenBank/DDBJ databases">
        <title>Genome analysis of myxobacterium Chondromyces crocatus Cm c5 reveals a high potential for natural compound synthesis and the genetic basis for the loss of fruiting body formation.</title>
        <authorList>
            <person name="Zaburannyi N."/>
            <person name="Bunk B."/>
            <person name="Maier J."/>
            <person name="Overmann J."/>
            <person name="Mueller R."/>
        </authorList>
    </citation>
    <scope>NUCLEOTIDE SEQUENCE [LARGE SCALE GENOMIC DNA]</scope>
    <source>
        <strain evidence="2 3">Cm c5</strain>
    </source>
</reference>
<dbReference type="EMBL" id="CP012159">
    <property type="protein sequence ID" value="AKT39126.1"/>
    <property type="molecule type" value="Genomic_DNA"/>
</dbReference>
<dbReference type="Proteomes" id="UP000067626">
    <property type="component" value="Chromosome"/>
</dbReference>
<proteinExistence type="predicted"/>
<feature type="compositionally biased region" description="Basic and acidic residues" evidence="1">
    <location>
        <begin position="183"/>
        <end position="194"/>
    </location>
</feature>
<accession>A0A0K1EE36</accession>
<gene>
    <name evidence="2" type="ORF">CMC5_032730</name>
</gene>
<organism evidence="2 3">
    <name type="scientific">Chondromyces crocatus</name>
    <dbReference type="NCBI Taxonomy" id="52"/>
    <lineage>
        <taxon>Bacteria</taxon>
        <taxon>Pseudomonadati</taxon>
        <taxon>Myxococcota</taxon>
        <taxon>Polyangia</taxon>
        <taxon>Polyangiales</taxon>
        <taxon>Polyangiaceae</taxon>
        <taxon>Chondromyces</taxon>
    </lineage>
</organism>
<feature type="region of interest" description="Disordered" evidence="1">
    <location>
        <begin position="160"/>
        <end position="233"/>
    </location>
</feature>